<protein>
    <recommendedName>
        <fullName evidence="2">G patch domain-containing protein 11</fullName>
    </recommendedName>
    <alternativeName>
        <fullName evidence="3">Coiled-coil domain-containing protein 75</fullName>
    </alternativeName>
</protein>
<dbReference type="PANTHER" id="PTHR21032:SF0">
    <property type="entry name" value="G PATCH DOMAIN-CONTAINING PROTEIN 11"/>
    <property type="match status" value="1"/>
</dbReference>
<dbReference type="Pfam" id="PF01585">
    <property type="entry name" value="G-patch"/>
    <property type="match status" value="1"/>
</dbReference>
<gene>
    <name evidence="6" type="ORF">ODALV1_LOCUS10309</name>
</gene>
<dbReference type="Proteomes" id="UP001642540">
    <property type="component" value="Unassembled WGS sequence"/>
</dbReference>
<evidence type="ECO:0000256" key="3">
    <source>
        <dbReference type="ARBA" id="ARBA00030688"/>
    </source>
</evidence>
<organism evidence="6 7">
    <name type="scientific">Orchesella dallaii</name>
    <dbReference type="NCBI Taxonomy" id="48710"/>
    <lineage>
        <taxon>Eukaryota</taxon>
        <taxon>Metazoa</taxon>
        <taxon>Ecdysozoa</taxon>
        <taxon>Arthropoda</taxon>
        <taxon>Hexapoda</taxon>
        <taxon>Collembola</taxon>
        <taxon>Entomobryomorpha</taxon>
        <taxon>Entomobryoidea</taxon>
        <taxon>Orchesellidae</taxon>
        <taxon>Orchesellinae</taxon>
        <taxon>Orchesella</taxon>
    </lineage>
</organism>
<feature type="region of interest" description="Disordered" evidence="4">
    <location>
        <begin position="1"/>
        <end position="47"/>
    </location>
</feature>
<dbReference type="PROSITE" id="PS50174">
    <property type="entry name" value="G_PATCH"/>
    <property type="match status" value="1"/>
</dbReference>
<reference evidence="6 7" key="1">
    <citation type="submission" date="2024-08" db="EMBL/GenBank/DDBJ databases">
        <authorList>
            <person name="Cucini C."/>
            <person name="Frati F."/>
        </authorList>
    </citation>
    <scope>NUCLEOTIDE SEQUENCE [LARGE SCALE GENOMIC DNA]</scope>
</reference>
<dbReference type="Pfam" id="PF13821">
    <property type="entry name" value="DUF4187"/>
    <property type="match status" value="1"/>
</dbReference>
<dbReference type="InterPro" id="IPR039249">
    <property type="entry name" value="GPATCH11"/>
</dbReference>
<feature type="domain" description="G-patch" evidence="5">
    <location>
        <begin position="1"/>
        <end position="45"/>
    </location>
</feature>
<evidence type="ECO:0000256" key="2">
    <source>
        <dbReference type="ARBA" id="ARBA00021978"/>
    </source>
</evidence>
<sequence>MLEKMGYKPGTSLGAMKSDASNSGIKEPISIEIRHGRGGLGKEQHDRAKYKETLRLGDPNEYRLRAELICLSEKQQATAKMKDVLGDLRKAQFACRSLDEEAGRRKPLEYWHWPLTKKIVEEKPVDLEGYEEESTLDDDNDAVMLAKKRRLECASSDEDSEEEDTAVDDVREVPNDLKLDNVTDYLRTEYFYCVWCGTKYENNLDLTNSCPGTSRDDH</sequence>
<dbReference type="InterPro" id="IPR025239">
    <property type="entry name" value="DUF4187"/>
</dbReference>
<evidence type="ECO:0000259" key="5">
    <source>
        <dbReference type="PROSITE" id="PS50174"/>
    </source>
</evidence>
<accession>A0ABP1QG38</accession>
<name>A0ABP1QG38_9HEXA</name>
<comment type="similarity">
    <text evidence="1">Belongs to the GPATCH11 family.</text>
</comment>
<keyword evidence="7" id="KW-1185">Reference proteome</keyword>
<dbReference type="EMBL" id="CAXLJM020000032">
    <property type="protein sequence ID" value="CAL8099673.1"/>
    <property type="molecule type" value="Genomic_DNA"/>
</dbReference>
<comment type="caution">
    <text evidence="6">The sequence shown here is derived from an EMBL/GenBank/DDBJ whole genome shotgun (WGS) entry which is preliminary data.</text>
</comment>
<dbReference type="SMART" id="SM00443">
    <property type="entry name" value="G_patch"/>
    <property type="match status" value="1"/>
</dbReference>
<dbReference type="PANTHER" id="PTHR21032">
    <property type="entry name" value="G PATCH DOMAIN-CONTAINING PROTEIN 11"/>
    <property type="match status" value="1"/>
</dbReference>
<evidence type="ECO:0000313" key="6">
    <source>
        <dbReference type="EMBL" id="CAL8099673.1"/>
    </source>
</evidence>
<dbReference type="SMART" id="SM01173">
    <property type="entry name" value="DUF4187"/>
    <property type="match status" value="1"/>
</dbReference>
<evidence type="ECO:0000313" key="7">
    <source>
        <dbReference type="Proteomes" id="UP001642540"/>
    </source>
</evidence>
<dbReference type="InterPro" id="IPR000467">
    <property type="entry name" value="G_patch_dom"/>
</dbReference>
<proteinExistence type="inferred from homology"/>
<evidence type="ECO:0000256" key="4">
    <source>
        <dbReference type="SAM" id="MobiDB-lite"/>
    </source>
</evidence>
<feature type="compositionally biased region" description="Basic and acidic residues" evidence="4">
    <location>
        <begin position="32"/>
        <end position="47"/>
    </location>
</feature>
<evidence type="ECO:0000256" key="1">
    <source>
        <dbReference type="ARBA" id="ARBA00007140"/>
    </source>
</evidence>